<protein>
    <submittedName>
        <fullName evidence="2">Uncharacterized protein</fullName>
    </submittedName>
</protein>
<evidence type="ECO:0000313" key="2">
    <source>
        <dbReference type="EMBL" id="QHT70724.1"/>
    </source>
</evidence>
<dbReference type="AlphaFoldDB" id="A0A6C0GS97"/>
<keyword evidence="3" id="KW-1185">Reference proteome</keyword>
<proteinExistence type="predicted"/>
<sequence>MKDNHRRIKTYISEANQNRISETLSVEVESQASFSAENQDSTESSSLKQPETHLEIYDEPEALSAPLTPLPPTTAAYDAEAVAGFTIGETYGDQEDYYAKGNTK</sequence>
<accession>A0A6C0GS97</accession>
<evidence type="ECO:0000313" key="3">
    <source>
        <dbReference type="Proteomes" id="UP000480178"/>
    </source>
</evidence>
<feature type="compositionally biased region" description="Polar residues" evidence="1">
    <location>
        <begin position="31"/>
        <end position="49"/>
    </location>
</feature>
<dbReference type="KEGG" id="rhoz:GXP67_30790"/>
<dbReference type="RefSeq" id="WP_162446698.1">
    <property type="nucleotide sequence ID" value="NZ_CP048222.1"/>
</dbReference>
<dbReference type="EMBL" id="CP048222">
    <property type="protein sequence ID" value="QHT70724.1"/>
    <property type="molecule type" value="Genomic_DNA"/>
</dbReference>
<feature type="region of interest" description="Disordered" evidence="1">
    <location>
        <begin position="31"/>
        <end position="52"/>
    </location>
</feature>
<organism evidence="2 3">
    <name type="scientific">Rhodocytophaga rosea</name>
    <dbReference type="NCBI Taxonomy" id="2704465"/>
    <lineage>
        <taxon>Bacteria</taxon>
        <taxon>Pseudomonadati</taxon>
        <taxon>Bacteroidota</taxon>
        <taxon>Cytophagia</taxon>
        <taxon>Cytophagales</taxon>
        <taxon>Rhodocytophagaceae</taxon>
        <taxon>Rhodocytophaga</taxon>
    </lineage>
</organism>
<evidence type="ECO:0000256" key="1">
    <source>
        <dbReference type="SAM" id="MobiDB-lite"/>
    </source>
</evidence>
<name>A0A6C0GS97_9BACT</name>
<dbReference type="Proteomes" id="UP000480178">
    <property type="component" value="Chromosome"/>
</dbReference>
<reference evidence="2 3" key="1">
    <citation type="submission" date="2020-01" db="EMBL/GenBank/DDBJ databases">
        <authorList>
            <person name="Kim M.K."/>
        </authorList>
    </citation>
    <scope>NUCLEOTIDE SEQUENCE [LARGE SCALE GENOMIC DNA]</scope>
    <source>
        <strain evidence="2 3">172606-1</strain>
    </source>
</reference>
<gene>
    <name evidence="2" type="ORF">GXP67_30790</name>
</gene>